<dbReference type="SUPFAM" id="SSF53448">
    <property type="entry name" value="Nucleotide-diphospho-sugar transferases"/>
    <property type="match status" value="1"/>
</dbReference>
<gene>
    <name evidence="8 10" type="primary">mobA</name>
    <name evidence="10" type="ORF">FE795_03080</name>
</gene>
<feature type="binding site" evidence="8">
    <location>
        <position position="99"/>
    </location>
    <ligand>
        <name>Mg(2+)</name>
        <dbReference type="ChEBI" id="CHEBI:18420"/>
    </ligand>
</feature>
<comment type="domain">
    <text evidence="8">The N-terminal domain determines nucleotide recognition and specific binding, while the C-terminal domain determines the specific binding to the target protein.</text>
</comment>
<keyword evidence="7 8" id="KW-0501">Molybdenum cofactor biosynthesis</keyword>
<feature type="binding site" evidence="8">
    <location>
        <position position="67"/>
    </location>
    <ligand>
        <name>GTP</name>
        <dbReference type="ChEBI" id="CHEBI:37565"/>
    </ligand>
</feature>
<feature type="domain" description="MobA-like NTP transferase" evidence="9">
    <location>
        <begin position="3"/>
        <end position="158"/>
    </location>
</feature>
<keyword evidence="11" id="KW-1185">Reference proteome</keyword>
<dbReference type="NCBIfam" id="TIGR02665">
    <property type="entry name" value="molyb_mobA"/>
    <property type="match status" value="1"/>
</dbReference>
<dbReference type="Pfam" id="PF12804">
    <property type="entry name" value="NTP_transf_3"/>
    <property type="match status" value="1"/>
</dbReference>
<evidence type="ECO:0000259" key="9">
    <source>
        <dbReference type="Pfam" id="PF12804"/>
    </source>
</evidence>
<comment type="subunit">
    <text evidence="8">Monomer.</text>
</comment>
<dbReference type="Gene3D" id="3.90.550.10">
    <property type="entry name" value="Spore Coat Polysaccharide Biosynthesis Protein SpsA, Chain A"/>
    <property type="match status" value="1"/>
</dbReference>
<comment type="similarity">
    <text evidence="8">Belongs to the MobA family.</text>
</comment>
<feature type="binding site" evidence="8">
    <location>
        <begin position="6"/>
        <end position="8"/>
    </location>
    <ligand>
        <name>GTP</name>
        <dbReference type="ChEBI" id="CHEBI:37565"/>
    </ligand>
</feature>
<feature type="binding site" evidence="8">
    <location>
        <position position="22"/>
    </location>
    <ligand>
        <name>GTP</name>
        <dbReference type="ChEBI" id="CHEBI:37565"/>
    </ligand>
</feature>
<keyword evidence="1 8" id="KW-0963">Cytoplasm</keyword>
<evidence type="ECO:0000256" key="1">
    <source>
        <dbReference type="ARBA" id="ARBA00022490"/>
    </source>
</evidence>
<dbReference type="InterPro" id="IPR029044">
    <property type="entry name" value="Nucleotide-diphossugar_trans"/>
</dbReference>
<evidence type="ECO:0000313" key="11">
    <source>
        <dbReference type="Proteomes" id="UP000826050"/>
    </source>
</evidence>
<proteinExistence type="inferred from homology"/>
<comment type="cofactor">
    <cofactor evidence="8">
        <name>Mg(2+)</name>
        <dbReference type="ChEBI" id="CHEBI:18420"/>
    </cofactor>
</comment>
<keyword evidence="2 8" id="KW-0808">Transferase</keyword>
<dbReference type="CDD" id="cd02503">
    <property type="entry name" value="MobA"/>
    <property type="match status" value="1"/>
</dbReference>
<evidence type="ECO:0000256" key="6">
    <source>
        <dbReference type="ARBA" id="ARBA00023134"/>
    </source>
</evidence>
<evidence type="ECO:0000313" key="10">
    <source>
        <dbReference type="EMBL" id="QXX78098.1"/>
    </source>
</evidence>
<comment type="function">
    <text evidence="8">Transfers a GMP moiety from GTP to Mo-molybdopterin (Mo-MPT) cofactor (Moco or molybdenum cofactor) to form Mo-molybdopterin guanine dinucleotide (Mo-MGD) cofactor.</text>
</comment>
<dbReference type="Proteomes" id="UP000826050">
    <property type="component" value="Chromosome"/>
</dbReference>
<keyword evidence="4 8" id="KW-0547">Nucleotide-binding</keyword>
<comment type="catalytic activity">
    <reaction evidence="8">
        <text>Mo-molybdopterin + GTP + H(+) = Mo-molybdopterin guanine dinucleotide + diphosphate</text>
        <dbReference type="Rhea" id="RHEA:34243"/>
        <dbReference type="ChEBI" id="CHEBI:15378"/>
        <dbReference type="ChEBI" id="CHEBI:33019"/>
        <dbReference type="ChEBI" id="CHEBI:37565"/>
        <dbReference type="ChEBI" id="CHEBI:71302"/>
        <dbReference type="ChEBI" id="CHEBI:71310"/>
        <dbReference type="EC" id="2.7.7.77"/>
    </reaction>
</comment>
<dbReference type="EC" id="2.7.7.77" evidence="8"/>
<sequence length="193" mass="21117">MSGIVLAGGRARRFDLSGQIDKGLLLLQGQPLVQHVVRRLRPQVGPVLISANRNPEQYVHWGRVVPDALELEGYLGPLAGLASVLDQVTTPWVLSCPVDLPFVPSDLGKRLSRAVEEQGAVAAYVQAERSHPLCLLLRADQAAVLKAYLLSGERRVMNFLQSIGAIAVDLRDAPEHAFFNINTPQDLDQAQSW</sequence>
<keyword evidence="5 8" id="KW-0460">Magnesium</keyword>
<dbReference type="EMBL" id="CP049362">
    <property type="protein sequence ID" value="QXX78098.1"/>
    <property type="molecule type" value="Genomic_DNA"/>
</dbReference>
<comment type="caution">
    <text evidence="8">Lacks conserved residue(s) required for the propagation of feature annotation.</text>
</comment>
<keyword evidence="6 8" id="KW-0342">GTP-binding</keyword>
<protein>
    <recommendedName>
        <fullName evidence="8">Molybdenum cofactor guanylyltransferase</fullName>
        <shortName evidence="8">MoCo guanylyltransferase</shortName>
        <ecNumber evidence="8">2.7.7.77</ecNumber>
    </recommendedName>
    <alternativeName>
        <fullName evidence="8">GTP:molybdopterin guanylyltransferase</fullName>
    </alternativeName>
    <alternativeName>
        <fullName evidence="8">Mo-MPT guanylyltransferase</fullName>
    </alternativeName>
    <alternativeName>
        <fullName evidence="8">Molybdopterin guanylyltransferase</fullName>
    </alternativeName>
    <alternativeName>
        <fullName evidence="8">Molybdopterin-guanine dinucleotide synthase</fullName>
        <shortName evidence="8">MGD synthase</shortName>
    </alternativeName>
</protein>
<evidence type="ECO:0000256" key="2">
    <source>
        <dbReference type="ARBA" id="ARBA00022679"/>
    </source>
</evidence>
<keyword evidence="10" id="KW-0548">Nucleotidyltransferase</keyword>
<dbReference type="HAMAP" id="MF_00316">
    <property type="entry name" value="MobA"/>
    <property type="match status" value="1"/>
</dbReference>
<dbReference type="PANTHER" id="PTHR19136:SF81">
    <property type="entry name" value="MOLYBDENUM COFACTOR GUANYLYLTRANSFERASE"/>
    <property type="match status" value="1"/>
</dbReference>
<dbReference type="GO" id="GO:0061603">
    <property type="term" value="F:molybdenum cofactor guanylyltransferase activity"/>
    <property type="evidence" value="ECO:0007669"/>
    <property type="project" value="UniProtKB-EC"/>
</dbReference>
<evidence type="ECO:0000256" key="7">
    <source>
        <dbReference type="ARBA" id="ARBA00023150"/>
    </source>
</evidence>
<dbReference type="PANTHER" id="PTHR19136">
    <property type="entry name" value="MOLYBDENUM COFACTOR GUANYLYLTRANSFERASE"/>
    <property type="match status" value="1"/>
</dbReference>
<accession>A0ABX8STB2</accession>
<reference evidence="10 11" key="1">
    <citation type="submission" date="2020-02" db="EMBL/GenBank/DDBJ databases">
        <title>Partial ammonium oxidation to N2 by heterotrophic bacteria.</title>
        <authorList>
            <person name="Wu M."/>
        </authorList>
    </citation>
    <scope>NUCLEOTIDE SEQUENCE [LARGE SCALE GENOMIC DNA]</scope>
    <source>
        <strain evidence="10 11">HO-1</strain>
    </source>
</reference>
<keyword evidence="3 8" id="KW-0479">Metal-binding</keyword>
<dbReference type="InterPro" id="IPR025877">
    <property type="entry name" value="MobA-like_NTP_Trfase"/>
</dbReference>
<feature type="binding site" evidence="8">
    <location>
        <position position="99"/>
    </location>
    <ligand>
        <name>GTP</name>
        <dbReference type="ChEBI" id="CHEBI:37565"/>
    </ligand>
</feature>
<evidence type="ECO:0000256" key="4">
    <source>
        <dbReference type="ARBA" id="ARBA00022741"/>
    </source>
</evidence>
<evidence type="ECO:0000256" key="8">
    <source>
        <dbReference type="HAMAP-Rule" id="MF_00316"/>
    </source>
</evidence>
<organism evidence="10 11">
    <name type="scientific">Alcaligenes ammonioxydans</name>
    <dbReference type="NCBI Taxonomy" id="2582914"/>
    <lineage>
        <taxon>Bacteria</taxon>
        <taxon>Pseudomonadati</taxon>
        <taxon>Pseudomonadota</taxon>
        <taxon>Betaproteobacteria</taxon>
        <taxon>Burkholderiales</taxon>
        <taxon>Alcaligenaceae</taxon>
        <taxon>Alcaligenes</taxon>
    </lineage>
</organism>
<dbReference type="RefSeq" id="WP_081050097.1">
    <property type="nucleotide sequence ID" value="NZ_CP049362.1"/>
</dbReference>
<comment type="subcellular location">
    <subcellularLocation>
        <location evidence="8">Cytoplasm</location>
    </subcellularLocation>
</comment>
<evidence type="ECO:0000256" key="5">
    <source>
        <dbReference type="ARBA" id="ARBA00022842"/>
    </source>
</evidence>
<name>A0ABX8STB2_9BURK</name>
<evidence type="ECO:0000256" key="3">
    <source>
        <dbReference type="ARBA" id="ARBA00022723"/>
    </source>
</evidence>
<dbReference type="InterPro" id="IPR013482">
    <property type="entry name" value="Molybde_CF_guanTrfase"/>
</dbReference>